<evidence type="ECO:0000313" key="2">
    <source>
        <dbReference type="EMBL" id="CAA9314341.1"/>
    </source>
</evidence>
<evidence type="ECO:0000256" key="1">
    <source>
        <dbReference type="SAM" id="MobiDB-lite"/>
    </source>
</evidence>
<feature type="region of interest" description="Disordered" evidence="1">
    <location>
        <begin position="1"/>
        <end position="32"/>
    </location>
</feature>
<dbReference type="AlphaFoldDB" id="A0A6J4KSZ0"/>
<organism evidence="2">
    <name type="scientific">uncultured Gemmatimonadaceae bacterium</name>
    <dbReference type="NCBI Taxonomy" id="246130"/>
    <lineage>
        <taxon>Bacteria</taxon>
        <taxon>Pseudomonadati</taxon>
        <taxon>Gemmatimonadota</taxon>
        <taxon>Gemmatimonadia</taxon>
        <taxon>Gemmatimonadales</taxon>
        <taxon>Gemmatimonadaceae</taxon>
        <taxon>environmental samples</taxon>
    </lineage>
</organism>
<proteinExistence type="predicted"/>
<reference evidence="2" key="1">
    <citation type="submission" date="2020-02" db="EMBL/GenBank/DDBJ databases">
        <authorList>
            <person name="Meier V. D."/>
        </authorList>
    </citation>
    <scope>NUCLEOTIDE SEQUENCE</scope>
    <source>
        <strain evidence="2">AVDCRST_MAG40</strain>
    </source>
</reference>
<accession>A0A6J4KSZ0</accession>
<feature type="non-terminal residue" evidence="2">
    <location>
        <position position="45"/>
    </location>
</feature>
<feature type="non-terminal residue" evidence="2">
    <location>
        <position position="1"/>
    </location>
</feature>
<name>A0A6J4KSZ0_9BACT</name>
<gene>
    <name evidence="2" type="ORF">AVDCRST_MAG40-1148</name>
</gene>
<dbReference type="EMBL" id="CADCTX010000345">
    <property type="protein sequence ID" value="CAA9314341.1"/>
    <property type="molecule type" value="Genomic_DNA"/>
</dbReference>
<sequence>ACSTPRAAPAPSCRGWPSWSARAGGWRPSTSPPTIWRWWSAGWPR</sequence>
<protein>
    <submittedName>
        <fullName evidence="2">Uncharacterized protein</fullName>
    </submittedName>
</protein>